<keyword evidence="10" id="KW-1185">Reference proteome</keyword>
<dbReference type="PANTHER" id="PTHR47359:SF3">
    <property type="entry name" value="NLP_P60 DOMAIN-CONTAINING PROTEIN-RELATED"/>
    <property type="match status" value="1"/>
</dbReference>
<keyword evidence="3" id="KW-0378">Hydrolase</keyword>
<feature type="compositionally biased region" description="Low complexity" evidence="6">
    <location>
        <begin position="194"/>
        <end position="203"/>
    </location>
</feature>
<evidence type="ECO:0000259" key="8">
    <source>
        <dbReference type="PROSITE" id="PS51935"/>
    </source>
</evidence>
<feature type="coiled-coil region" evidence="5">
    <location>
        <begin position="27"/>
        <end position="82"/>
    </location>
</feature>
<dbReference type="Gene3D" id="3.90.1720.10">
    <property type="entry name" value="endopeptidase domain like (from Nostoc punctiforme)"/>
    <property type="match status" value="1"/>
</dbReference>
<accession>A0ABR7LZ92</accession>
<evidence type="ECO:0000256" key="2">
    <source>
        <dbReference type="ARBA" id="ARBA00022670"/>
    </source>
</evidence>
<dbReference type="Proteomes" id="UP000805614">
    <property type="component" value="Unassembled WGS sequence"/>
</dbReference>
<comment type="caution">
    <text evidence="9">The sequence shown here is derived from an EMBL/GenBank/DDBJ whole genome shotgun (WGS) entry which is preliminary data.</text>
</comment>
<name>A0ABR7LZ92_9ACTN</name>
<organism evidence="9 10">
    <name type="scientific">Actinomadura alba</name>
    <dbReference type="NCBI Taxonomy" id="406431"/>
    <lineage>
        <taxon>Bacteria</taxon>
        <taxon>Bacillati</taxon>
        <taxon>Actinomycetota</taxon>
        <taxon>Actinomycetes</taxon>
        <taxon>Streptosporangiales</taxon>
        <taxon>Thermomonosporaceae</taxon>
        <taxon>Actinomadura</taxon>
    </lineage>
</organism>
<dbReference type="Pfam" id="PF00877">
    <property type="entry name" value="NLPC_P60"/>
    <property type="match status" value="1"/>
</dbReference>
<keyword evidence="2" id="KW-0645">Protease</keyword>
<dbReference type="SUPFAM" id="SSF54001">
    <property type="entry name" value="Cysteine proteinases"/>
    <property type="match status" value="1"/>
</dbReference>
<evidence type="ECO:0000313" key="9">
    <source>
        <dbReference type="EMBL" id="MBC6469812.1"/>
    </source>
</evidence>
<dbReference type="PROSITE" id="PS51935">
    <property type="entry name" value="NLPC_P60"/>
    <property type="match status" value="1"/>
</dbReference>
<dbReference type="InterPro" id="IPR051794">
    <property type="entry name" value="PG_Endopeptidase_C40"/>
</dbReference>
<proteinExistence type="inferred from homology"/>
<feature type="chain" id="PRO_5045794700" evidence="7">
    <location>
        <begin position="21"/>
        <end position="329"/>
    </location>
</feature>
<sequence length="329" mass="34847">MIPVIAALLAAMVLTGVAGAAAPDPEVEALKAEADRLNGQLETLTEQYNGMRVRLDQSKRAARAAKAEAELQRRSLRQMQLRIRRLAGVSYMNGSVDESTAAFVGASDPQDLLDRASALRYFATQDAGKVRDLGIATQASAHAERTEKARTASVQRLAADIDAQKGRIESLLSTSKDRLKAAVKARDGDRRAGGEATPTATPQTPDPDGPGEASAKALAAVKAARSKLGAPYLFGRAGPKSFDSSGLTMWAYKQAKVKLPHHTGSQWTSGTQIAQDDLLPGDLVFFFADLHHVGLYIGDGEMIHAPQTGDVVRIAPIAGLPYAGAVRVA</sequence>
<dbReference type="RefSeq" id="WP_187246862.1">
    <property type="nucleotide sequence ID" value="NZ_BAAAOK010000011.1"/>
</dbReference>
<gene>
    <name evidence="9" type="ORF">HKK74_30600</name>
</gene>
<evidence type="ECO:0000256" key="4">
    <source>
        <dbReference type="ARBA" id="ARBA00022807"/>
    </source>
</evidence>
<evidence type="ECO:0000313" key="10">
    <source>
        <dbReference type="Proteomes" id="UP000805614"/>
    </source>
</evidence>
<dbReference type="EMBL" id="JABVEC010000032">
    <property type="protein sequence ID" value="MBC6469812.1"/>
    <property type="molecule type" value="Genomic_DNA"/>
</dbReference>
<feature type="domain" description="NlpC/P60" evidence="8">
    <location>
        <begin position="214"/>
        <end position="329"/>
    </location>
</feature>
<dbReference type="InterPro" id="IPR038765">
    <property type="entry name" value="Papain-like_cys_pep_sf"/>
</dbReference>
<feature type="region of interest" description="Disordered" evidence="6">
    <location>
        <begin position="180"/>
        <end position="214"/>
    </location>
</feature>
<keyword evidence="7" id="KW-0732">Signal</keyword>
<dbReference type="InterPro" id="IPR000064">
    <property type="entry name" value="NLP_P60_dom"/>
</dbReference>
<feature type="signal peptide" evidence="7">
    <location>
        <begin position="1"/>
        <end position="20"/>
    </location>
</feature>
<feature type="compositionally biased region" description="Basic and acidic residues" evidence="6">
    <location>
        <begin position="180"/>
        <end position="193"/>
    </location>
</feature>
<dbReference type="PANTHER" id="PTHR47359">
    <property type="entry name" value="PEPTIDOGLYCAN DL-ENDOPEPTIDASE CWLO"/>
    <property type="match status" value="1"/>
</dbReference>
<comment type="similarity">
    <text evidence="1">Belongs to the peptidase C40 family.</text>
</comment>
<evidence type="ECO:0000256" key="6">
    <source>
        <dbReference type="SAM" id="MobiDB-lite"/>
    </source>
</evidence>
<evidence type="ECO:0000256" key="1">
    <source>
        <dbReference type="ARBA" id="ARBA00007074"/>
    </source>
</evidence>
<protein>
    <submittedName>
        <fullName evidence="9">C40 family peptidase</fullName>
    </submittedName>
</protein>
<evidence type="ECO:0000256" key="3">
    <source>
        <dbReference type="ARBA" id="ARBA00022801"/>
    </source>
</evidence>
<evidence type="ECO:0000256" key="7">
    <source>
        <dbReference type="SAM" id="SignalP"/>
    </source>
</evidence>
<reference evidence="9 10" key="1">
    <citation type="submission" date="2020-06" db="EMBL/GenBank/DDBJ databases">
        <title>Actinomadura xiongansis sp. nov., isolated from soil of Baiyangdian.</title>
        <authorList>
            <person name="Zhang X."/>
        </authorList>
    </citation>
    <scope>NUCLEOTIDE SEQUENCE [LARGE SCALE GENOMIC DNA]</scope>
    <source>
        <strain evidence="9 10">HBUM206468</strain>
    </source>
</reference>
<evidence type="ECO:0000256" key="5">
    <source>
        <dbReference type="SAM" id="Coils"/>
    </source>
</evidence>
<keyword evidence="5" id="KW-0175">Coiled coil</keyword>
<keyword evidence="4" id="KW-0788">Thiol protease</keyword>